<dbReference type="PANTHER" id="PTHR30055:SF234">
    <property type="entry name" value="HTH-TYPE TRANSCRIPTIONAL REGULATOR BETI"/>
    <property type="match status" value="1"/>
</dbReference>
<gene>
    <name evidence="6" type="ORF">ENS82_10745</name>
</gene>
<evidence type="ECO:0000256" key="1">
    <source>
        <dbReference type="ARBA" id="ARBA00023015"/>
    </source>
</evidence>
<comment type="caution">
    <text evidence="6">The sequence shown here is derived from an EMBL/GenBank/DDBJ whole genome shotgun (WGS) entry which is preliminary data.</text>
</comment>
<reference evidence="6" key="1">
    <citation type="journal article" date="2020" name="mSystems">
        <title>Genome- and Community-Level Interaction Insights into Carbon Utilization and Element Cycling Functions of Hydrothermarchaeota in Hydrothermal Sediment.</title>
        <authorList>
            <person name="Zhou Z."/>
            <person name="Liu Y."/>
            <person name="Xu W."/>
            <person name="Pan J."/>
            <person name="Luo Z.H."/>
            <person name="Li M."/>
        </authorList>
    </citation>
    <scope>NUCLEOTIDE SEQUENCE [LARGE SCALE GENOMIC DNA]</scope>
    <source>
        <strain evidence="6">SpSt-524</strain>
    </source>
</reference>
<dbReference type="Pfam" id="PF00440">
    <property type="entry name" value="TetR_N"/>
    <property type="match status" value="1"/>
</dbReference>
<evidence type="ECO:0000313" key="6">
    <source>
        <dbReference type="EMBL" id="HFG21168.1"/>
    </source>
</evidence>
<keyword evidence="1" id="KW-0805">Transcription regulation</keyword>
<feature type="DNA-binding region" description="H-T-H motif" evidence="4">
    <location>
        <begin position="45"/>
        <end position="64"/>
    </location>
</feature>
<dbReference type="PROSITE" id="PS50977">
    <property type="entry name" value="HTH_TETR_2"/>
    <property type="match status" value="1"/>
</dbReference>
<proteinExistence type="predicted"/>
<protein>
    <submittedName>
        <fullName evidence="6">TetR/AcrR family transcriptional regulator</fullName>
    </submittedName>
</protein>
<organism evidence="6">
    <name type="scientific">Meiothermus ruber</name>
    <dbReference type="NCBI Taxonomy" id="277"/>
    <lineage>
        <taxon>Bacteria</taxon>
        <taxon>Thermotogati</taxon>
        <taxon>Deinococcota</taxon>
        <taxon>Deinococci</taxon>
        <taxon>Thermales</taxon>
        <taxon>Thermaceae</taxon>
        <taxon>Meiothermus</taxon>
    </lineage>
</organism>
<evidence type="ECO:0000256" key="2">
    <source>
        <dbReference type="ARBA" id="ARBA00023125"/>
    </source>
</evidence>
<dbReference type="GO" id="GO:0000976">
    <property type="term" value="F:transcription cis-regulatory region binding"/>
    <property type="evidence" value="ECO:0007669"/>
    <property type="project" value="TreeGrafter"/>
</dbReference>
<dbReference type="Gene3D" id="1.10.357.10">
    <property type="entry name" value="Tetracycline Repressor, domain 2"/>
    <property type="match status" value="1"/>
</dbReference>
<dbReference type="PANTHER" id="PTHR30055">
    <property type="entry name" value="HTH-TYPE TRANSCRIPTIONAL REGULATOR RUTR"/>
    <property type="match status" value="1"/>
</dbReference>
<name>A0A7C3DQB6_MEIRU</name>
<dbReference type="SUPFAM" id="SSF46689">
    <property type="entry name" value="Homeodomain-like"/>
    <property type="match status" value="1"/>
</dbReference>
<dbReference type="EMBL" id="DSWI01000025">
    <property type="protein sequence ID" value="HFG21168.1"/>
    <property type="molecule type" value="Genomic_DNA"/>
</dbReference>
<sequence>MEKPSTKTKRTYLMTARAAAAEATRQRILEAALELFATRDYQDITLEDIANQAQVAVPTLFRKFGNKEKLIEALAQYARATVIEQRFAATPGDIRGAVENLLNHYELWGNRILRLLAQEHRVPAIRSVTDEGRLLHRKWVEVTFAPLLPSNKATRARRVAQLIAICDVYTWKILRHDLGLTRKEIARALLELITAL</sequence>
<keyword evidence="3" id="KW-0804">Transcription</keyword>
<feature type="domain" description="HTH tetR-type" evidence="5">
    <location>
        <begin position="22"/>
        <end position="82"/>
    </location>
</feature>
<keyword evidence="2 4" id="KW-0238">DNA-binding</keyword>
<dbReference type="GO" id="GO:0003700">
    <property type="term" value="F:DNA-binding transcription factor activity"/>
    <property type="evidence" value="ECO:0007669"/>
    <property type="project" value="TreeGrafter"/>
</dbReference>
<dbReference type="InterPro" id="IPR050109">
    <property type="entry name" value="HTH-type_TetR-like_transc_reg"/>
</dbReference>
<evidence type="ECO:0000256" key="4">
    <source>
        <dbReference type="PROSITE-ProRule" id="PRU00335"/>
    </source>
</evidence>
<dbReference type="AlphaFoldDB" id="A0A7C3DQB6"/>
<accession>A0A7C3DQB6</accession>
<dbReference type="InterPro" id="IPR001647">
    <property type="entry name" value="HTH_TetR"/>
</dbReference>
<dbReference type="PRINTS" id="PR00455">
    <property type="entry name" value="HTHTETR"/>
</dbReference>
<evidence type="ECO:0000256" key="3">
    <source>
        <dbReference type="ARBA" id="ARBA00023163"/>
    </source>
</evidence>
<dbReference type="InterPro" id="IPR009057">
    <property type="entry name" value="Homeodomain-like_sf"/>
</dbReference>
<evidence type="ECO:0000259" key="5">
    <source>
        <dbReference type="PROSITE" id="PS50977"/>
    </source>
</evidence>